<dbReference type="EMBL" id="CP015401">
    <property type="protein sequence ID" value="ANU59836.2"/>
    <property type="molecule type" value="Genomic_DNA"/>
</dbReference>
<feature type="chain" id="PRO_5012859481" description="DUF5018 domain-containing protein" evidence="1">
    <location>
        <begin position="23"/>
        <end position="496"/>
    </location>
</feature>
<dbReference type="Gene3D" id="2.60.120.890">
    <property type="entry name" value="BT2081, beta-jelly-roll domain"/>
    <property type="match status" value="1"/>
</dbReference>
<reference evidence="5" key="1">
    <citation type="submission" date="2016-04" db="EMBL/GenBank/DDBJ databases">
        <title>Complete Genome Sequences of Twelve Strains of a Stable Defined Moderately Diverse Mouse Microbiota 2 (sDMDMm2).</title>
        <authorList>
            <person name="Uchimura Y."/>
            <person name="Wyss M."/>
            <person name="Brugiroux S."/>
            <person name="Limenitakis J.P."/>
            <person name="Stecher B."/>
            <person name="McCoy K.D."/>
            <person name="Macpherson A.J."/>
        </authorList>
    </citation>
    <scope>NUCLEOTIDE SEQUENCE [LARGE SCALE GENOMIC DNA]</scope>
    <source>
        <strain evidence="5">I48</strain>
    </source>
</reference>
<keyword evidence="5" id="KW-1185">Reference proteome</keyword>
<dbReference type="OrthoDB" id="1049477at2"/>
<dbReference type="KEGG" id="bcae:A4V03_13180"/>
<dbReference type="InterPro" id="IPR025112">
    <property type="entry name" value="PCMD"/>
</dbReference>
<dbReference type="Gene3D" id="2.40.128.350">
    <property type="match status" value="1"/>
</dbReference>
<sequence length="496" mass="53863">MKIMKKSLLYLFMLVCSVTLFTGCSDDDDAVVYPIDAEIAGVYKGTLDISLDGTTIGSDIPKNITISKAGDASVNMELKDFNFMGMDLGTIALTDCALEKDGNSYRFTGKQVLNVTQYNLTGDINAQGHISGNKVVVDLDIAAKLGDLEQAVKVVYEGTKLTGSESSEAKIASFIIDDEAVVEQPVINEEAGTIVFAVNEKAASFKFTPIIEISEGATITPASGVEQDFSNNKKVTYTVMAEDGTVKVYTAFVEGTRSVLKYSFEEWKEGTKNDELLPKDLWAGSAAGAGFLGGTLLRKETREDGTYAAKLITFEYPNEPSSLVPKITAGSIFIGKFDMMPALQGDRLSCTKFGLDAETVGLGGKPLRFKGVYKYESGSNYLDASNHEDVKPVDIKDKGQIQAILYKVQTGEDGKEIVLTGHDVNTSELRVAVANIIVEDIKEYTPFNIEFEYLQEYDRNSKYKFAIVCSSSKDGDSFKGAGGSTLIVDEFEVVCE</sequence>
<dbReference type="PROSITE" id="PS51257">
    <property type="entry name" value="PROKAR_LIPOPROTEIN"/>
    <property type="match status" value="1"/>
</dbReference>
<feature type="signal peptide" evidence="1">
    <location>
        <begin position="1"/>
        <end position="22"/>
    </location>
</feature>
<name>A0A1C7H733_9BACE</name>
<dbReference type="InterPro" id="IPR038653">
    <property type="entry name" value="Put_CMD_sf"/>
</dbReference>
<dbReference type="InterPro" id="IPR024311">
    <property type="entry name" value="Lipocalin-like"/>
</dbReference>
<evidence type="ECO:0000313" key="4">
    <source>
        <dbReference type="EMBL" id="ANU59836.2"/>
    </source>
</evidence>
<accession>A0A1C7H733</accession>
<dbReference type="AlphaFoldDB" id="A0A1C7H733"/>
<evidence type="ECO:0000259" key="2">
    <source>
        <dbReference type="Pfam" id="PF13201"/>
    </source>
</evidence>
<organism evidence="4 5">
    <name type="scientific">Bacteroides caecimuris</name>
    <dbReference type="NCBI Taxonomy" id="1796613"/>
    <lineage>
        <taxon>Bacteria</taxon>
        <taxon>Pseudomonadati</taxon>
        <taxon>Bacteroidota</taxon>
        <taxon>Bacteroidia</taxon>
        <taxon>Bacteroidales</taxon>
        <taxon>Bacteroidaceae</taxon>
        <taxon>Bacteroides</taxon>
    </lineage>
</organism>
<dbReference type="Gene3D" id="2.60.40.2340">
    <property type="match status" value="1"/>
</dbReference>
<keyword evidence="1" id="KW-0732">Signal</keyword>
<evidence type="ECO:0000259" key="3">
    <source>
        <dbReference type="Pfam" id="PF13944"/>
    </source>
</evidence>
<feature type="domain" description="Putative carbohydrate metabolism" evidence="2">
    <location>
        <begin position="264"/>
        <end position="494"/>
    </location>
</feature>
<gene>
    <name evidence="4" type="ORF">A4V03_13180</name>
</gene>
<dbReference type="Pfam" id="PF13201">
    <property type="entry name" value="PCMD"/>
    <property type="match status" value="1"/>
</dbReference>
<dbReference type="Pfam" id="PF13944">
    <property type="entry name" value="Calycin_like"/>
    <property type="match status" value="1"/>
</dbReference>
<feature type="domain" description="Lipocalin-like" evidence="3">
    <location>
        <begin position="39"/>
        <end position="159"/>
    </location>
</feature>
<evidence type="ECO:0000313" key="5">
    <source>
        <dbReference type="Proteomes" id="UP000092631"/>
    </source>
</evidence>
<protein>
    <recommendedName>
        <fullName evidence="6">DUF5018 domain-containing protein</fullName>
    </recommendedName>
</protein>
<dbReference type="Proteomes" id="UP000092631">
    <property type="component" value="Chromosome"/>
</dbReference>
<evidence type="ECO:0000256" key="1">
    <source>
        <dbReference type="SAM" id="SignalP"/>
    </source>
</evidence>
<proteinExistence type="predicted"/>
<evidence type="ECO:0008006" key="6">
    <source>
        <dbReference type="Google" id="ProtNLM"/>
    </source>
</evidence>